<accession>A0AAE1C6U8</accession>
<dbReference type="AlphaFoldDB" id="A0AAE1C6U8"/>
<evidence type="ECO:0000313" key="3">
    <source>
        <dbReference type="Proteomes" id="UP001270362"/>
    </source>
</evidence>
<comment type="caution">
    <text evidence="1">The sequence shown here is derived from an EMBL/GenBank/DDBJ whole genome shotgun (WGS) entry which is preliminary data.</text>
</comment>
<dbReference type="EMBL" id="JAULSO010000002">
    <property type="protein sequence ID" value="KAK3689744.1"/>
    <property type="molecule type" value="Genomic_DNA"/>
</dbReference>
<evidence type="ECO:0000313" key="1">
    <source>
        <dbReference type="EMBL" id="KAK3680438.1"/>
    </source>
</evidence>
<dbReference type="Proteomes" id="UP001270362">
    <property type="component" value="Unassembled WGS sequence"/>
</dbReference>
<name>A0AAE1C6U8_9PEZI</name>
<reference evidence="1" key="2">
    <citation type="submission" date="2023-06" db="EMBL/GenBank/DDBJ databases">
        <authorList>
            <consortium name="Lawrence Berkeley National Laboratory"/>
            <person name="Haridas S."/>
            <person name="Hensen N."/>
            <person name="Bonometti L."/>
            <person name="Westerberg I."/>
            <person name="Brannstrom I.O."/>
            <person name="Guillou S."/>
            <person name="Cros-Aarteil S."/>
            <person name="Calhoun S."/>
            <person name="Kuo A."/>
            <person name="Mondo S."/>
            <person name="Pangilinan J."/>
            <person name="Riley R."/>
            <person name="Labutti K."/>
            <person name="Andreopoulos B."/>
            <person name="Lipzen A."/>
            <person name="Chen C."/>
            <person name="Yanf M."/>
            <person name="Daum C."/>
            <person name="Ng V."/>
            <person name="Clum A."/>
            <person name="Steindorff A."/>
            <person name="Ohm R."/>
            <person name="Martin F."/>
            <person name="Silar P."/>
            <person name="Natvig D."/>
            <person name="Lalanne C."/>
            <person name="Gautier V."/>
            <person name="Ament-Velasquez S.L."/>
            <person name="Kruys A."/>
            <person name="Hutchinson M.I."/>
            <person name="Powell A.J."/>
            <person name="Barry K."/>
            <person name="Miller A.N."/>
            <person name="Grigoriev I.V."/>
            <person name="Debuchy R."/>
            <person name="Gladieux P."/>
            <person name="Thoren M.H."/>
            <person name="Johannesson H."/>
        </authorList>
    </citation>
    <scope>NUCLEOTIDE SEQUENCE</scope>
    <source>
        <strain evidence="1">CBS 314.62</strain>
    </source>
</reference>
<organism evidence="1 3">
    <name type="scientific">Podospora appendiculata</name>
    <dbReference type="NCBI Taxonomy" id="314037"/>
    <lineage>
        <taxon>Eukaryota</taxon>
        <taxon>Fungi</taxon>
        <taxon>Dikarya</taxon>
        <taxon>Ascomycota</taxon>
        <taxon>Pezizomycotina</taxon>
        <taxon>Sordariomycetes</taxon>
        <taxon>Sordariomycetidae</taxon>
        <taxon>Sordariales</taxon>
        <taxon>Podosporaceae</taxon>
        <taxon>Podospora</taxon>
    </lineage>
</organism>
<proteinExistence type="predicted"/>
<dbReference type="EMBL" id="JAULSO010000031">
    <property type="protein sequence ID" value="KAK3680438.1"/>
    <property type="molecule type" value="Genomic_DNA"/>
</dbReference>
<keyword evidence="3" id="KW-1185">Reference proteome</keyword>
<protein>
    <submittedName>
        <fullName evidence="1">Uncharacterized protein</fullName>
    </submittedName>
</protein>
<gene>
    <name evidence="2" type="ORF">B0T22DRAFT_375253</name>
    <name evidence="1" type="ORF">B0T22DRAFT_389098</name>
</gene>
<sequence length="309" mass="33731">MIVSGSTGAVQNNIQLMTGEVNRVRGARQGGPMTIFLQLWIALAIDCGVDWLMRFPDNMKEGTEGTWQHETLGDTADPRLTDAARALLTHFNTTPAAESLDKATKFLTCVLDPRLKFYTITPRAIPAGPGDFAITTSQSNRTWMAVPAAIAHLPSWYKRAWAIEPFDPAAAPEDPSDHLPDPARVLAADDDTRAEDVYPLLSSDYPDRRAERDDERGTWRLRNRQEIFGGLSWGDPGVVSEGPGGEVVLLKRQRVYGAEDYDWRAIMDVVRRAQEEADAAKASAEAAAAEVVVAEGAATELEVTTAPAV</sequence>
<evidence type="ECO:0000313" key="2">
    <source>
        <dbReference type="EMBL" id="KAK3689744.1"/>
    </source>
</evidence>
<reference evidence="1" key="1">
    <citation type="journal article" date="2023" name="Mol. Phylogenet. Evol.">
        <title>Genome-scale phylogeny and comparative genomics of the fungal order Sordariales.</title>
        <authorList>
            <person name="Hensen N."/>
            <person name="Bonometti L."/>
            <person name="Westerberg I."/>
            <person name="Brannstrom I.O."/>
            <person name="Guillou S."/>
            <person name="Cros-Aarteil S."/>
            <person name="Calhoun S."/>
            <person name="Haridas S."/>
            <person name="Kuo A."/>
            <person name="Mondo S."/>
            <person name="Pangilinan J."/>
            <person name="Riley R."/>
            <person name="LaButti K."/>
            <person name="Andreopoulos B."/>
            <person name="Lipzen A."/>
            <person name="Chen C."/>
            <person name="Yan M."/>
            <person name="Daum C."/>
            <person name="Ng V."/>
            <person name="Clum A."/>
            <person name="Steindorff A."/>
            <person name="Ohm R.A."/>
            <person name="Martin F."/>
            <person name="Silar P."/>
            <person name="Natvig D.O."/>
            <person name="Lalanne C."/>
            <person name="Gautier V."/>
            <person name="Ament-Velasquez S.L."/>
            <person name="Kruys A."/>
            <person name="Hutchinson M.I."/>
            <person name="Powell A.J."/>
            <person name="Barry K."/>
            <person name="Miller A.N."/>
            <person name="Grigoriev I.V."/>
            <person name="Debuchy R."/>
            <person name="Gladieux P."/>
            <person name="Hiltunen Thoren M."/>
            <person name="Johannesson H."/>
        </authorList>
    </citation>
    <scope>NUCLEOTIDE SEQUENCE</scope>
    <source>
        <strain evidence="1">CBS 314.62</strain>
    </source>
</reference>